<dbReference type="EMBL" id="CABITT030000008">
    <property type="protein sequence ID" value="VVB12851.1"/>
    <property type="molecule type" value="Genomic_DNA"/>
</dbReference>
<feature type="domain" description="Symplekin C-terminal" evidence="3">
    <location>
        <begin position="1061"/>
        <end position="1239"/>
    </location>
</feature>
<dbReference type="Gene3D" id="1.25.10.10">
    <property type="entry name" value="Leucine-rich Repeat Variant"/>
    <property type="match status" value="1"/>
</dbReference>
<feature type="compositionally biased region" description="Polar residues" evidence="1">
    <location>
        <begin position="1382"/>
        <end position="1405"/>
    </location>
</feature>
<dbReference type="InterPro" id="IPR032460">
    <property type="entry name" value="Symplekin/Pta1_N"/>
</dbReference>
<keyword evidence="5" id="KW-1185">Reference proteome</keyword>
<feature type="region of interest" description="Disordered" evidence="1">
    <location>
        <begin position="1277"/>
        <end position="1458"/>
    </location>
</feature>
<dbReference type="Pfam" id="PF12295">
    <property type="entry name" value="Symplekin_C"/>
    <property type="match status" value="1"/>
</dbReference>
<dbReference type="PANTHER" id="PTHR47184">
    <property type="entry name" value="PHOSPHATIDYLINOSITOL 3-AND 4-KINASE FAMILY PROTEIN-RELATED"/>
    <property type="match status" value="1"/>
</dbReference>
<dbReference type="InterPro" id="IPR022075">
    <property type="entry name" value="Symplekin_C"/>
</dbReference>
<feature type="compositionally biased region" description="Polar residues" evidence="1">
    <location>
        <begin position="1435"/>
        <end position="1446"/>
    </location>
</feature>
<evidence type="ECO:0000256" key="1">
    <source>
        <dbReference type="SAM" id="MobiDB-lite"/>
    </source>
</evidence>
<dbReference type="Proteomes" id="UP000489600">
    <property type="component" value="Unassembled WGS sequence"/>
</dbReference>
<dbReference type="InterPro" id="IPR016024">
    <property type="entry name" value="ARM-type_fold"/>
</dbReference>
<gene>
    <name evidence="4" type="ORF">ANE_LOCUS23295</name>
</gene>
<evidence type="ECO:0000259" key="2">
    <source>
        <dbReference type="Pfam" id="PF11935"/>
    </source>
</evidence>
<feature type="domain" description="Symplekin/Pta1 N-terminal" evidence="2">
    <location>
        <begin position="97"/>
        <end position="310"/>
    </location>
</feature>
<sequence>MASYSRERLEGLASSAISSTELPPKLHRLRNLRRNLQGDASVFPNELLPRLLDFLSDPFGAVRKFVAEILGEIGLKYVELLPEIVPLLIKSLKDETPAVARQVIACGVDLFRSTLERVAVQGLHSSKLDEHLESSWMWMIKFKDEICSLAFKQGNSGVKLCAMKFVEALIVLYTPDPSGSLESSSHEDFNISILRGGHPVLNIGDLSVEASQKLGLLLDQLRHPAAKSLNSSTIIVLINSLSSVAKKRPAYCGRILPVLLSLDPLSFLKGVHAAAANLALKTVFLSCLKCTHPAAAPWKDRLIGALKEIEGGGRARKAEDLFYKTNGSIQDKDGVEDTKVSVGENPLCASSVNAESNSGRKRSESEYNIDLNEDALSGKRARVTPSVSEEITERLNGNDAGSLPRVASTSTGPSNSGGVSDTGPVQQLVAMFGALVAQGEKAIGSLEILISSIVADLLADVVIANMHNIPSNDSSYADGQNELVMNMCIAGSDAQNKYPPSFVAGVLSLSTAFPPIAALMNPHIPKTENEGEELCADHVDQEMFPAEEAILATGLSASSDASFPANEDGNIVFPSNVHYIGNIESGIPGLDSSSQQEVLSKALVTSVLDSTDVEAASKIQDASFSGNLLLDVIPSVSADKSEEFSPKAAGAGSNTLVSSTATSVVSAPQFVLPKISAPVVDLTDEEKDSLQKLVFLRIVEAYRQISISGGSQLRFSLLAHLGVEFPSELDPWKILQEHVLSDYLNHEGHELTVRVLYRLYGEAEAEQDFFSSTSAASAYESFLLTVAEALRDSFPPSDKSLSRLLGDSPFLPKSVLKLLESFCCPGSGDNVERGLQSGDRVTQGLSTVWSLILMRPGIRNDCLKIALQSAVHHSEEIRMKAIRLVANKLYSLPYITQQIEEFAKDNLFSVASCISSERGDAETLIDDRKKKDLDLENPPNKLQLVCGMDMDTSSEATSITEAQRCLSLYFALCTKKHSLFVHVFSIYKNASDPVKQAIHRQIPILVRTMGSSSELLKIIADPPSGSENLLMQVLQTLTEGSTPSSELIHTIRKLFDTRIKDVEIIFPILPFLPRDDILRIFSHLVNLPMDKFQVALSRVLQGSSQSGPVLTPSEVLIAIHSIDPARDGIPLKQITDACNTCFAQRHTFTQQVLAGVLNQLVQQIPLPMLFMRTVLQAIGAFPALSDFILEILSRLVSKQIWKYPKLWVGFLKCAQTTQPQSYKVLLQLPPPQLENALTKISALRAPLTAHASQPEIRSSLPRSTLVVLGLVPESQGTQTSQVQASESQQTSQGQQQASESQQATESQQTSQVQQQATESQQTSQVQQQATESQQTSQVQQQASESQQVSVPLSHSETDHPETSPVVASQSQSSPIGADRSETSQSQSSPIGAGQSEMSQTTQVSDSDPPAPMSHTQTSDSQVSSQTQPDDDKINDTATSENETTQIEKSNESSEEEED</sequence>
<feature type="compositionally biased region" description="Low complexity" evidence="1">
    <location>
        <begin position="1363"/>
        <end position="1374"/>
    </location>
</feature>
<comment type="caution">
    <text evidence="4">The sequence shown here is derived from an EMBL/GenBank/DDBJ whole genome shotgun (WGS) entry which is preliminary data.</text>
</comment>
<feature type="region of interest" description="Disordered" evidence="1">
    <location>
        <begin position="349"/>
        <end position="422"/>
    </location>
</feature>
<dbReference type="SUPFAM" id="SSF48371">
    <property type="entry name" value="ARM repeat"/>
    <property type="match status" value="1"/>
</dbReference>
<evidence type="ECO:0008006" key="6">
    <source>
        <dbReference type="Google" id="ProtNLM"/>
    </source>
</evidence>
<dbReference type="PANTHER" id="PTHR47184:SF2">
    <property type="entry name" value="SYMPLEKIN"/>
    <property type="match status" value="1"/>
</dbReference>
<feature type="compositionally biased region" description="Polar residues" evidence="1">
    <location>
        <begin position="407"/>
        <end position="422"/>
    </location>
</feature>
<protein>
    <recommendedName>
        <fullName evidence="6">Symplekin</fullName>
    </recommendedName>
</protein>
<organism evidence="4 5">
    <name type="scientific">Arabis nemorensis</name>
    <dbReference type="NCBI Taxonomy" id="586526"/>
    <lineage>
        <taxon>Eukaryota</taxon>
        <taxon>Viridiplantae</taxon>
        <taxon>Streptophyta</taxon>
        <taxon>Embryophyta</taxon>
        <taxon>Tracheophyta</taxon>
        <taxon>Spermatophyta</taxon>
        <taxon>Magnoliopsida</taxon>
        <taxon>eudicotyledons</taxon>
        <taxon>Gunneridae</taxon>
        <taxon>Pentapetalae</taxon>
        <taxon>rosids</taxon>
        <taxon>malvids</taxon>
        <taxon>Brassicales</taxon>
        <taxon>Brassicaceae</taxon>
        <taxon>Arabideae</taxon>
        <taxon>Arabis</taxon>
    </lineage>
</organism>
<name>A0A565CH82_9BRAS</name>
<feature type="compositionally biased region" description="Low complexity" evidence="1">
    <location>
        <begin position="1415"/>
        <end position="1427"/>
    </location>
</feature>
<dbReference type="OrthoDB" id="331600at2759"/>
<proteinExistence type="predicted"/>
<evidence type="ECO:0000313" key="5">
    <source>
        <dbReference type="Proteomes" id="UP000489600"/>
    </source>
</evidence>
<evidence type="ECO:0000313" key="4">
    <source>
        <dbReference type="EMBL" id="VVB12851.1"/>
    </source>
</evidence>
<accession>A0A565CH82</accession>
<dbReference type="Pfam" id="PF11935">
    <property type="entry name" value="SYMPK_PTA1_N"/>
    <property type="match status" value="1"/>
</dbReference>
<feature type="compositionally biased region" description="Low complexity" evidence="1">
    <location>
        <begin position="1283"/>
        <end position="1350"/>
    </location>
</feature>
<reference evidence="4" key="1">
    <citation type="submission" date="2019-07" db="EMBL/GenBank/DDBJ databases">
        <authorList>
            <person name="Dittberner H."/>
        </authorList>
    </citation>
    <scope>NUCLEOTIDE SEQUENCE [LARGE SCALE GENOMIC DNA]</scope>
</reference>
<dbReference type="InterPro" id="IPR011989">
    <property type="entry name" value="ARM-like"/>
</dbReference>
<evidence type="ECO:0000259" key="3">
    <source>
        <dbReference type="Pfam" id="PF12295"/>
    </source>
</evidence>